<dbReference type="InterPro" id="IPR045057">
    <property type="entry name" value="Gcn5-rel_NAT"/>
</dbReference>
<dbReference type="SUPFAM" id="SSF55729">
    <property type="entry name" value="Acyl-CoA N-acyltransferases (Nat)"/>
    <property type="match status" value="1"/>
</dbReference>
<dbReference type="RefSeq" id="WP_320229485.1">
    <property type="nucleotide sequence ID" value="NZ_JAVIJC010000044.1"/>
</dbReference>
<evidence type="ECO:0000259" key="1">
    <source>
        <dbReference type="PROSITE" id="PS51729"/>
    </source>
</evidence>
<keyword evidence="3" id="KW-1185">Reference proteome</keyword>
<dbReference type="Gene3D" id="3.40.630.30">
    <property type="match status" value="1"/>
</dbReference>
<proteinExistence type="predicted"/>
<organism evidence="2 3">
    <name type="scientific">Mesorhizobium captivum</name>
    <dbReference type="NCBI Taxonomy" id="3072319"/>
    <lineage>
        <taxon>Bacteria</taxon>
        <taxon>Pseudomonadati</taxon>
        <taxon>Pseudomonadota</taxon>
        <taxon>Alphaproteobacteria</taxon>
        <taxon>Hyphomicrobiales</taxon>
        <taxon>Phyllobacteriaceae</taxon>
        <taxon>Mesorhizobium</taxon>
    </lineage>
</organism>
<dbReference type="Proteomes" id="UP001271249">
    <property type="component" value="Unassembled WGS sequence"/>
</dbReference>
<keyword evidence="2" id="KW-0012">Acyltransferase</keyword>
<dbReference type="EMBL" id="JAVIJC010000044">
    <property type="protein sequence ID" value="MDX8495763.1"/>
    <property type="molecule type" value="Genomic_DNA"/>
</dbReference>
<dbReference type="InterPro" id="IPR031165">
    <property type="entry name" value="GNAT_YJDJ"/>
</dbReference>
<dbReference type="PROSITE" id="PS51729">
    <property type="entry name" value="GNAT_YJDJ"/>
    <property type="match status" value="1"/>
</dbReference>
<name>A0ABU4Z913_9HYPH</name>
<dbReference type="EC" id="2.3.1.-" evidence="2"/>
<dbReference type="Pfam" id="PF14542">
    <property type="entry name" value="Acetyltransf_CG"/>
    <property type="match status" value="1"/>
</dbReference>
<feature type="domain" description="N-acetyltransferase" evidence="1">
    <location>
        <begin position="6"/>
        <end position="92"/>
    </location>
</feature>
<reference evidence="2 3" key="1">
    <citation type="submission" date="2023-08" db="EMBL/GenBank/DDBJ databases">
        <title>Implementing the SeqCode for naming new Mesorhizobium species isolated from Vachellia karroo root nodules.</title>
        <authorList>
            <person name="Van Lill M."/>
        </authorList>
    </citation>
    <scope>NUCLEOTIDE SEQUENCE [LARGE SCALE GENOMIC DNA]</scope>
    <source>
        <strain evidence="2 3">VK22B</strain>
    </source>
</reference>
<comment type="caution">
    <text evidence="2">The sequence shown here is derived from an EMBL/GenBank/DDBJ whole genome shotgun (WGS) entry which is preliminary data.</text>
</comment>
<dbReference type="PANTHER" id="PTHR31435:SF10">
    <property type="entry name" value="BSR4717 PROTEIN"/>
    <property type="match status" value="1"/>
</dbReference>
<evidence type="ECO:0000313" key="3">
    <source>
        <dbReference type="Proteomes" id="UP001271249"/>
    </source>
</evidence>
<accession>A0ABU4Z913</accession>
<evidence type="ECO:0000313" key="2">
    <source>
        <dbReference type="EMBL" id="MDX8495763.1"/>
    </source>
</evidence>
<protein>
    <submittedName>
        <fullName evidence="2">GNAT family N-acetyltransferase</fullName>
        <ecNumber evidence="2">2.3.1.-</ecNumber>
    </submittedName>
</protein>
<dbReference type="GO" id="GO:0016746">
    <property type="term" value="F:acyltransferase activity"/>
    <property type="evidence" value="ECO:0007669"/>
    <property type="project" value="UniProtKB-KW"/>
</dbReference>
<gene>
    <name evidence="2" type="ORF">RFN29_29865</name>
</gene>
<keyword evidence="2" id="KW-0808">Transferase</keyword>
<dbReference type="PANTHER" id="PTHR31435">
    <property type="entry name" value="PROTEIN NATD1"/>
    <property type="match status" value="1"/>
</dbReference>
<sequence>MEGDVRDNVAMSRFEMSFSGDALAVAYYKVEDGRVVLLHTEVPQELSGLGYGSRLAHGVFEALRRDGKRVITKFPFMSSYATRHPEYSALLDG</sequence>
<dbReference type="InterPro" id="IPR016181">
    <property type="entry name" value="Acyl_CoA_acyltransferase"/>
</dbReference>